<feature type="compositionally biased region" description="Low complexity" evidence="1">
    <location>
        <begin position="49"/>
        <end position="65"/>
    </location>
</feature>
<dbReference type="RefSeq" id="WP_024889508.1">
    <property type="nucleotide sequence ID" value="NZ_JBHSGG010000043.1"/>
</dbReference>
<dbReference type="PROSITE" id="PS51352">
    <property type="entry name" value="THIOREDOXIN_2"/>
    <property type="match status" value="1"/>
</dbReference>
<evidence type="ECO:0000256" key="1">
    <source>
        <dbReference type="SAM" id="MobiDB-lite"/>
    </source>
</evidence>
<evidence type="ECO:0000259" key="2">
    <source>
        <dbReference type="PROSITE" id="PS51352"/>
    </source>
</evidence>
<dbReference type="InterPro" id="IPR013766">
    <property type="entry name" value="Thioredoxin_domain"/>
</dbReference>
<feature type="domain" description="Thioredoxin" evidence="2">
    <location>
        <begin position="33"/>
        <end position="233"/>
    </location>
</feature>
<dbReference type="Gene3D" id="3.40.30.10">
    <property type="entry name" value="Glutaredoxin"/>
    <property type="match status" value="1"/>
</dbReference>
<gene>
    <name evidence="3" type="ORF">ACFO3Q_14935</name>
</gene>
<proteinExistence type="predicted"/>
<name>A0ABV9NRE4_9GAMM</name>
<organism evidence="3 4">
    <name type="scientific">Coralloluteibacterium thermophilum</name>
    <dbReference type="NCBI Taxonomy" id="2707049"/>
    <lineage>
        <taxon>Bacteria</taxon>
        <taxon>Pseudomonadati</taxon>
        <taxon>Pseudomonadota</taxon>
        <taxon>Gammaproteobacteria</taxon>
        <taxon>Lysobacterales</taxon>
        <taxon>Lysobacteraceae</taxon>
        <taxon>Coralloluteibacterium</taxon>
    </lineage>
</organism>
<dbReference type="SUPFAM" id="SSF52833">
    <property type="entry name" value="Thioredoxin-like"/>
    <property type="match status" value="1"/>
</dbReference>
<dbReference type="EMBL" id="JBHSGG010000043">
    <property type="protein sequence ID" value="MFC4729463.1"/>
    <property type="molecule type" value="Genomic_DNA"/>
</dbReference>
<protein>
    <submittedName>
        <fullName evidence="3">DsbA family protein</fullName>
    </submittedName>
</protein>
<comment type="caution">
    <text evidence="3">The sequence shown here is derived from an EMBL/GenBank/DDBJ whole genome shotgun (WGS) entry which is preliminary data.</text>
</comment>
<sequence>MRTTTPSPRGAWRRLVWPASAAALVLLLLLAWFLSGPPAPDAPLPPLPAGNDAPAATPAQQAGPPWHHGAAEARFTLILYADLECPYCKAYVPQVMAWIDQHPDTRLRWHHLPLPAHEPTATQLASLAECAGETGGPAAFWQAVTWLYQHTRGNGQGVPEEARFPGQSAALQACLDSDRTVARIQAQAREGSRDGINATPTLRVRDEATGQSLLLPGPVEADALLSALDLLTSNELPAAPAEPPDLSAIDDGDMPR</sequence>
<accession>A0ABV9NRE4</accession>
<feature type="region of interest" description="Disordered" evidence="1">
    <location>
        <begin position="235"/>
        <end position="256"/>
    </location>
</feature>
<dbReference type="InterPro" id="IPR036249">
    <property type="entry name" value="Thioredoxin-like_sf"/>
</dbReference>
<dbReference type="Proteomes" id="UP001595892">
    <property type="component" value="Unassembled WGS sequence"/>
</dbReference>
<evidence type="ECO:0000313" key="4">
    <source>
        <dbReference type="Proteomes" id="UP001595892"/>
    </source>
</evidence>
<keyword evidence="4" id="KW-1185">Reference proteome</keyword>
<dbReference type="InterPro" id="IPR012336">
    <property type="entry name" value="Thioredoxin-like_fold"/>
</dbReference>
<reference evidence="4" key="1">
    <citation type="journal article" date="2019" name="Int. J. Syst. Evol. Microbiol.">
        <title>The Global Catalogue of Microorganisms (GCM) 10K type strain sequencing project: providing services to taxonomists for standard genome sequencing and annotation.</title>
        <authorList>
            <consortium name="The Broad Institute Genomics Platform"/>
            <consortium name="The Broad Institute Genome Sequencing Center for Infectious Disease"/>
            <person name="Wu L."/>
            <person name="Ma J."/>
        </authorList>
    </citation>
    <scope>NUCLEOTIDE SEQUENCE [LARGE SCALE GENOMIC DNA]</scope>
    <source>
        <strain evidence="4">CGMCC 1.13574</strain>
    </source>
</reference>
<dbReference type="CDD" id="cd02972">
    <property type="entry name" value="DsbA_family"/>
    <property type="match status" value="1"/>
</dbReference>
<feature type="region of interest" description="Disordered" evidence="1">
    <location>
        <begin position="44"/>
        <end position="66"/>
    </location>
</feature>
<dbReference type="Pfam" id="PF13462">
    <property type="entry name" value="Thioredoxin_4"/>
    <property type="match status" value="1"/>
</dbReference>
<evidence type="ECO:0000313" key="3">
    <source>
        <dbReference type="EMBL" id="MFC4729463.1"/>
    </source>
</evidence>